<dbReference type="PANTHER" id="PTHR11733">
    <property type="entry name" value="ZINC METALLOPROTEASE FAMILY M13 NEPRILYSIN-RELATED"/>
    <property type="match status" value="1"/>
</dbReference>
<dbReference type="GO" id="GO:0004222">
    <property type="term" value="F:metalloendopeptidase activity"/>
    <property type="evidence" value="ECO:0007669"/>
    <property type="project" value="InterPro"/>
</dbReference>
<accession>A0A9J6GZV1</accession>
<name>A0A9J6GZV1_HAELO</name>
<feature type="compositionally biased region" description="Polar residues" evidence="1">
    <location>
        <begin position="15"/>
        <end position="32"/>
    </location>
</feature>
<evidence type="ECO:0008006" key="5">
    <source>
        <dbReference type="Google" id="ProtNLM"/>
    </source>
</evidence>
<dbReference type="PROSITE" id="PS51885">
    <property type="entry name" value="NEPRILYSIN"/>
    <property type="match status" value="1"/>
</dbReference>
<evidence type="ECO:0000256" key="2">
    <source>
        <dbReference type="SAM" id="Phobius"/>
    </source>
</evidence>
<keyword evidence="2" id="KW-0812">Transmembrane</keyword>
<dbReference type="InterPro" id="IPR042089">
    <property type="entry name" value="Peptidase_M13_dom_2"/>
</dbReference>
<dbReference type="AlphaFoldDB" id="A0A9J6GZV1"/>
<keyword evidence="2" id="KW-1133">Transmembrane helix</keyword>
<dbReference type="OrthoDB" id="6481010at2759"/>
<comment type="caution">
    <text evidence="3">The sequence shown here is derived from an EMBL/GenBank/DDBJ whole genome shotgun (WGS) entry which is preliminary data.</text>
</comment>
<evidence type="ECO:0000313" key="3">
    <source>
        <dbReference type="EMBL" id="KAH9380321.1"/>
    </source>
</evidence>
<proteinExistence type="predicted"/>
<dbReference type="PANTHER" id="PTHR11733:SF241">
    <property type="entry name" value="GH26575P-RELATED"/>
    <property type="match status" value="1"/>
</dbReference>
<organism evidence="3 4">
    <name type="scientific">Haemaphysalis longicornis</name>
    <name type="common">Bush tick</name>
    <dbReference type="NCBI Taxonomy" id="44386"/>
    <lineage>
        <taxon>Eukaryota</taxon>
        <taxon>Metazoa</taxon>
        <taxon>Ecdysozoa</taxon>
        <taxon>Arthropoda</taxon>
        <taxon>Chelicerata</taxon>
        <taxon>Arachnida</taxon>
        <taxon>Acari</taxon>
        <taxon>Parasitiformes</taxon>
        <taxon>Ixodida</taxon>
        <taxon>Ixodoidea</taxon>
        <taxon>Ixodidae</taxon>
        <taxon>Haemaphysalinae</taxon>
        <taxon>Haemaphysalis</taxon>
    </lineage>
</organism>
<dbReference type="EMBL" id="JABSTR010000010">
    <property type="protein sequence ID" value="KAH9380321.1"/>
    <property type="molecule type" value="Genomic_DNA"/>
</dbReference>
<dbReference type="GO" id="GO:0005886">
    <property type="term" value="C:plasma membrane"/>
    <property type="evidence" value="ECO:0007669"/>
    <property type="project" value="TreeGrafter"/>
</dbReference>
<dbReference type="Proteomes" id="UP000821853">
    <property type="component" value="Chromosome 8"/>
</dbReference>
<dbReference type="Gene3D" id="1.10.1380.10">
    <property type="entry name" value="Neutral endopeptidase , domain2"/>
    <property type="match status" value="1"/>
</dbReference>
<keyword evidence="4" id="KW-1185">Reference proteome</keyword>
<reference evidence="3 4" key="1">
    <citation type="journal article" date="2020" name="Cell">
        <title>Large-Scale Comparative Analyses of Tick Genomes Elucidate Their Genetic Diversity and Vector Capacities.</title>
        <authorList>
            <consortium name="Tick Genome and Microbiome Consortium (TIGMIC)"/>
            <person name="Jia N."/>
            <person name="Wang J."/>
            <person name="Shi W."/>
            <person name="Du L."/>
            <person name="Sun Y."/>
            <person name="Zhan W."/>
            <person name="Jiang J.F."/>
            <person name="Wang Q."/>
            <person name="Zhang B."/>
            <person name="Ji P."/>
            <person name="Bell-Sakyi L."/>
            <person name="Cui X.M."/>
            <person name="Yuan T.T."/>
            <person name="Jiang B.G."/>
            <person name="Yang W.F."/>
            <person name="Lam T.T."/>
            <person name="Chang Q.C."/>
            <person name="Ding S.J."/>
            <person name="Wang X.J."/>
            <person name="Zhu J.G."/>
            <person name="Ruan X.D."/>
            <person name="Zhao L."/>
            <person name="Wei J.T."/>
            <person name="Ye R.Z."/>
            <person name="Que T.C."/>
            <person name="Du C.H."/>
            <person name="Zhou Y.H."/>
            <person name="Cheng J.X."/>
            <person name="Dai P.F."/>
            <person name="Guo W.B."/>
            <person name="Han X.H."/>
            <person name="Huang E.J."/>
            <person name="Li L.F."/>
            <person name="Wei W."/>
            <person name="Gao Y.C."/>
            <person name="Liu J.Z."/>
            <person name="Shao H.Z."/>
            <person name="Wang X."/>
            <person name="Wang C.C."/>
            <person name="Yang T.C."/>
            <person name="Huo Q.B."/>
            <person name="Li W."/>
            <person name="Chen H.Y."/>
            <person name="Chen S.E."/>
            <person name="Zhou L.G."/>
            <person name="Ni X.B."/>
            <person name="Tian J.H."/>
            <person name="Sheng Y."/>
            <person name="Liu T."/>
            <person name="Pan Y.S."/>
            <person name="Xia L.Y."/>
            <person name="Li J."/>
            <person name="Zhao F."/>
            <person name="Cao W.C."/>
        </authorList>
    </citation>
    <scope>NUCLEOTIDE SEQUENCE [LARGE SCALE GENOMIC DNA]</scope>
    <source>
        <strain evidence="3">HaeL-2018</strain>
    </source>
</reference>
<gene>
    <name evidence="3" type="ORF">HPB48_013380</name>
</gene>
<feature type="region of interest" description="Disordered" evidence="1">
    <location>
        <begin position="1"/>
        <end position="69"/>
    </location>
</feature>
<dbReference type="VEuPathDB" id="VectorBase:HLOH_054035"/>
<keyword evidence="2" id="KW-0472">Membrane</keyword>
<evidence type="ECO:0000313" key="4">
    <source>
        <dbReference type="Proteomes" id="UP000821853"/>
    </source>
</evidence>
<evidence type="ECO:0000256" key="1">
    <source>
        <dbReference type="SAM" id="MobiDB-lite"/>
    </source>
</evidence>
<dbReference type="GO" id="GO:0016485">
    <property type="term" value="P:protein processing"/>
    <property type="evidence" value="ECO:0007669"/>
    <property type="project" value="TreeGrafter"/>
</dbReference>
<feature type="transmembrane region" description="Helical" evidence="2">
    <location>
        <begin position="75"/>
        <end position="94"/>
    </location>
</feature>
<dbReference type="SUPFAM" id="SSF55486">
    <property type="entry name" value="Metalloproteases ('zincins'), catalytic domain"/>
    <property type="match status" value="1"/>
</dbReference>
<dbReference type="InterPro" id="IPR024079">
    <property type="entry name" value="MetalloPept_cat_dom_sf"/>
</dbReference>
<sequence length="280" mass="30282">MSAAAMSLPLGTEPFSLSTESPRTGDPSTSSGPVLLSRGSRKLGEASVLVSKNSGSSAQPTTPDTDRQHQTSSTVIFFATVCLLLFATLLTAYVNARRIQTADLIIGCRTAECKLASGYLSTLMDRDVDPCDDFYQHVCAKWTKDRDGVSFLGDTFQQFLADLRRRLTTAALSSVSPNLQRLLLAGKHFVQECIQYMDDPGPGIKVEVHSLLDALNVTTILKSETTFDAVLHALTLSFTTGLAAVVEIRRRRLAWPGLPSHTERATHSRRTAAGGCGPHD</sequence>
<feature type="compositionally biased region" description="Polar residues" evidence="1">
    <location>
        <begin position="50"/>
        <end position="63"/>
    </location>
</feature>
<dbReference type="InterPro" id="IPR000718">
    <property type="entry name" value="Peptidase_M13"/>
</dbReference>
<protein>
    <recommendedName>
        <fullName evidence="5">Peptidase M13 N-terminal domain-containing protein</fullName>
    </recommendedName>
</protein>
<feature type="region of interest" description="Disordered" evidence="1">
    <location>
        <begin position="259"/>
        <end position="280"/>
    </location>
</feature>
<dbReference type="Gene3D" id="3.40.390.10">
    <property type="entry name" value="Collagenase (Catalytic Domain)"/>
    <property type="match status" value="1"/>
</dbReference>